<sequence>MIGRASMNFGISELVALVAVFAAGTTAVLVFRLSRRLDAFFHGGKAEDLESIIAEVGKRLRATEEEFKRLRNDVARIDVMAGNAVQKVGVVRFNPFEDVGGDQSFAVALLDSEDNGAVLSSLYTREGTRVYAKQVVKGQSRHHLSREEEEAIRRAIQRE</sequence>
<keyword evidence="2" id="KW-0472">Membrane</keyword>
<dbReference type="Proteomes" id="UP000178690">
    <property type="component" value="Unassembled WGS sequence"/>
</dbReference>
<dbReference type="STRING" id="1802363.A2682_02055"/>
<keyword evidence="2" id="KW-0812">Transmembrane</keyword>
<reference evidence="3 4" key="1">
    <citation type="journal article" date="2016" name="Nat. Commun.">
        <title>Thousands of microbial genomes shed light on interconnected biogeochemical processes in an aquifer system.</title>
        <authorList>
            <person name="Anantharaman K."/>
            <person name="Brown C.T."/>
            <person name="Hug L.A."/>
            <person name="Sharon I."/>
            <person name="Castelle C.J."/>
            <person name="Probst A.J."/>
            <person name="Thomas B.C."/>
            <person name="Singh A."/>
            <person name="Wilkins M.J."/>
            <person name="Karaoz U."/>
            <person name="Brodie E.L."/>
            <person name="Williams K.H."/>
            <person name="Hubbard S.S."/>
            <person name="Banfield J.F."/>
        </authorList>
    </citation>
    <scope>NUCLEOTIDE SEQUENCE [LARGE SCALE GENOMIC DNA]</scope>
    <source>
        <strain evidence="4">RIFCSPHIGHO2_01_FULL_58_15</strain>
    </source>
</reference>
<keyword evidence="1" id="KW-0175">Coiled coil</keyword>
<name>A0A1G2PP58_TERXR</name>
<dbReference type="InterPro" id="IPR027981">
    <property type="entry name" value="DUF4446"/>
</dbReference>
<accession>A0A1G2PP58</accession>
<organism evidence="3 4">
    <name type="scientific">Terrybacteria sp. (strain RIFCSPHIGHO2_01_FULL_58_15)</name>
    <dbReference type="NCBI Taxonomy" id="1802363"/>
    <lineage>
        <taxon>Bacteria</taxon>
        <taxon>Candidatus Terryibacteriota</taxon>
    </lineage>
</organism>
<evidence type="ECO:0000313" key="3">
    <source>
        <dbReference type="EMBL" id="OHA50023.1"/>
    </source>
</evidence>
<feature type="transmembrane region" description="Helical" evidence="2">
    <location>
        <begin position="14"/>
        <end position="33"/>
    </location>
</feature>
<protein>
    <recommendedName>
        <fullName evidence="5">DUF4446 domain-containing protein</fullName>
    </recommendedName>
</protein>
<feature type="coiled-coil region" evidence="1">
    <location>
        <begin position="46"/>
        <end position="80"/>
    </location>
</feature>
<evidence type="ECO:0000256" key="1">
    <source>
        <dbReference type="SAM" id="Coils"/>
    </source>
</evidence>
<keyword evidence="2" id="KW-1133">Transmembrane helix</keyword>
<dbReference type="EMBL" id="MHST01000002">
    <property type="protein sequence ID" value="OHA50023.1"/>
    <property type="molecule type" value="Genomic_DNA"/>
</dbReference>
<comment type="caution">
    <text evidence="3">The sequence shown here is derived from an EMBL/GenBank/DDBJ whole genome shotgun (WGS) entry which is preliminary data.</text>
</comment>
<evidence type="ECO:0000313" key="4">
    <source>
        <dbReference type="Proteomes" id="UP000178690"/>
    </source>
</evidence>
<dbReference type="Pfam" id="PF14584">
    <property type="entry name" value="DUF4446"/>
    <property type="match status" value="1"/>
</dbReference>
<evidence type="ECO:0000256" key="2">
    <source>
        <dbReference type="SAM" id="Phobius"/>
    </source>
</evidence>
<dbReference type="AlphaFoldDB" id="A0A1G2PP58"/>
<evidence type="ECO:0008006" key="5">
    <source>
        <dbReference type="Google" id="ProtNLM"/>
    </source>
</evidence>
<proteinExistence type="predicted"/>
<gene>
    <name evidence="3" type="ORF">A2682_02055</name>
</gene>